<dbReference type="Proteomes" id="UP001155500">
    <property type="component" value="Unassembled WGS sequence"/>
</dbReference>
<evidence type="ECO:0000256" key="4">
    <source>
        <dbReference type="ARBA" id="ARBA00023136"/>
    </source>
</evidence>
<gene>
    <name evidence="7" type="ORF">A6A20_00665</name>
</gene>
<keyword evidence="4 5" id="KW-0472">Membrane</keyword>
<comment type="caution">
    <text evidence="7">The sequence shown here is derived from an EMBL/GenBank/DDBJ whole genome shotgun (WGS) entry which is preliminary data.</text>
</comment>
<protein>
    <submittedName>
        <fullName evidence="7">Amino acid transporter</fullName>
    </submittedName>
</protein>
<dbReference type="AlphaFoldDB" id="A0A9X4PAN3"/>
<feature type="transmembrane region" description="Helical" evidence="5">
    <location>
        <begin position="264"/>
        <end position="283"/>
    </location>
</feature>
<evidence type="ECO:0000259" key="6">
    <source>
        <dbReference type="Pfam" id="PF00892"/>
    </source>
</evidence>
<evidence type="ECO:0000256" key="3">
    <source>
        <dbReference type="ARBA" id="ARBA00022989"/>
    </source>
</evidence>
<feature type="transmembrane region" description="Helical" evidence="5">
    <location>
        <begin position="60"/>
        <end position="81"/>
    </location>
</feature>
<proteinExistence type="predicted"/>
<dbReference type="SUPFAM" id="SSF103481">
    <property type="entry name" value="Multidrug resistance efflux transporter EmrE"/>
    <property type="match status" value="2"/>
</dbReference>
<feature type="transmembrane region" description="Helical" evidence="5">
    <location>
        <begin position="117"/>
        <end position="135"/>
    </location>
</feature>
<organism evidence="7 8">
    <name type="scientific">Volucribacter amazonae</name>
    <dbReference type="NCBI Taxonomy" id="256731"/>
    <lineage>
        <taxon>Bacteria</taxon>
        <taxon>Pseudomonadati</taxon>
        <taxon>Pseudomonadota</taxon>
        <taxon>Gammaproteobacteria</taxon>
        <taxon>Pasteurellales</taxon>
        <taxon>Pasteurellaceae</taxon>
        <taxon>Volucribacter</taxon>
    </lineage>
</organism>
<keyword evidence="3 5" id="KW-1133">Transmembrane helix</keyword>
<keyword evidence="2 5" id="KW-0812">Transmembrane</keyword>
<dbReference type="InterPro" id="IPR000620">
    <property type="entry name" value="EamA_dom"/>
</dbReference>
<dbReference type="PANTHER" id="PTHR32322:SF9">
    <property type="entry name" value="AMINO-ACID METABOLITE EFFLUX PUMP-RELATED"/>
    <property type="match status" value="1"/>
</dbReference>
<dbReference type="RefSeq" id="WP_279571671.1">
    <property type="nucleotide sequence ID" value="NZ_LWID01000001.1"/>
</dbReference>
<evidence type="ECO:0000256" key="5">
    <source>
        <dbReference type="SAM" id="Phobius"/>
    </source>
</evidence>
<accession>A0A9X4PAN3</accession>
<feature type="transmembrane region" description="Helical" evidence="5">
    <location>
        <begin position="141"/>
        <end position="161"/>
    </location>
</feature>
<dbReference type="Gene3D" id="1.10.3730.20">
    <property type="match status" value="1"/>
</dbReference>
<feature type="domain" description="EamA" evidence="6">
    <location>
        <begin position="142"/>
        <end position="279"/>
    </location>
</feature>
<dbReference type="InterPro" id="IPR037185">
    <property type="entry name" value="EmrE-like"/>
</dbReference>
<dbReference type="Pfam" id="PF00892">
    <property type="entry name" value="EamA"/>
    <property type="match status" value="2"/>
</dbReference>
<dbReference type="PANTHER" id="PTHR32322">
    <property type="entry name" value="INNER MEMBRANE TRANSPORTER"/>
    <property type="match status" value="1"/>
</dbReference>
<feature type="transmembrane region" description="Helical" evidence="5">
    <location>
        <begin position="170"/>
        <end position="190"/>
    </location>
</feature>
<evidence type="ECO:0000256" key="1">
    <source>
        <dbReference type="ARBA" id="ARBA00004141"/>
    </source>
</evidence>
<reference evidence="7" key="1">
    <citation type="submission" date="2016-03" db="EMBL/GenBank/DDBJ databases">
        <title>Co-evolution between Pasteurellaceae and their hosts.</title>
        <authorList>
            <person name="Hansen M.J."/>
            <person name="Bojesen A.M."/>
            <person name="Planet P."/>
        </authorList>
    </citation>
    <scope>NUCLEOTIDE SEQUENCE</scope>
    <source>
        <strain evidence="7">146/S8/89</strain>
    </source>
</reference>
<feature type="transmembrane region" description="Helical" evidence="5">
    <location>
        <begin position="206"/>
        <end position="227"/>
    </location>
</feature>
<evidence type="ECO:0000313" key="7">
    <source>
        <dbReference type="EMBL" id="MDG6894174.1"/>
    </source>
</evidence>
<sequence>MQQRDKFAALLVIAIWGINFYFMKLGIEEIDPLLLGCLRFLLVVFPFIFWLKRPQVSWKLLLLYGLISNFAQFAFMFSAIATGLPTGLIALIVQSQAFFTVLIAVFCLGEKARPNEWLAILVAIIGFICIGIGQQHSYVPMLGLFLVLGSALSWALGNIVVKKIGRTDPFALVVWGNLFTPVWFLLFAYYQNDMEYIRQNIYQLSWQVWLSAGFLAYFATIIGYGLWVKLLAKYPASQVTPLSLGVPVISLLFGIVLLQERLNFYQWLGVVIVASALVIHLFGRNLFCKKS</sequence>
<name>A0A9X4PAN3_9PAST</name>
<dbReference type="GO" id="GO:0016020">
    <property type="term" value="C:membrane"/>
    <property type="evidence" value="ECO:0007669"/>
    <property type="project" value="UniProtKB-SubCell"/>
</dbReference>
<evidence type="ECO:0000313" key="8">
    <source>
        <dbReference type="Proteomes" id="UP001155500"/>
    </source>
</evidence>
<evidence type="ECO:0000256" key="2">
    <source>
        <dbReference type="ARBA" id="ARBA00022692"/>
    </source>
</evidence>
<feature type="transmembrane region" description="Helical" evidence="5">
    <location>
        <begin position="7"/>
        <end position="27"/>
    </location>
</feature>
<feature type="transmembrane region" description="Helical" evidence="5">
    <location>
        <begin position="87"/>
        <end position="108"/>
    </location>
</feature>
<keyword evidence="8" id="KW-1185">Reference proteome</keyword>
<dbReference type="InterPro" id="IPR050638">
    <property type="entry name" value="AA-Vitamin_Transporters"/>
</dbReference>
<comment type="subcellular location">
    <subcellularLocation>
        <location evidence="1">Membrane</location>
        <topology evidence="1">Multi-pass membrane protein</topology>
    </subcellularLocation>
</comment>
<feature type="transmembrane region" description="Helical" evidence="5">
    <location>
        <begin position="239"/>
        <end position="258"/>
    </location>
</feature>
<feature type="transmembrane region" description="Helical" evidence="5">
    <location>
        <begin position="33"/>
        <end position="51"/>
    </location>
</feature>
<feature type="domain" description="EamA" evidence="6">
    <location>
        <begin position="7"/>
        <end position="130"/>
    </location>
</feature>
<dbReference type="EMBL" id="LWID01000001">
    <property type="protein sequence ID" value="MDG6894174.1"/>
    <property type="molecule type" value="Genomic_DNA"/>
</dbReference>